<dbReference type="PANTHER" id="PTHR46732:SF8">
    <property type="entry name" value="ATP-DEPENDENT PROTEASE LA (LON) DOMAIN PROTEIN"/>
    <property type="match status" value="1"/>
</dbReference>
<dbReference type="EMBL" id="JABDJR010000545">
    <property type="protein sequence ID" value="NNF07773.1"/>
    <property type="molecule type" value="Genomic_DNA"/>
</dbReference>
<protein>
    <submittedName>
        <fullName evidence="2">LON peptidase substrate-binding domain-containing protein</fullName>
    </submittedName>
</protein>
<reference evidence="2 3" key="1">
    <citation type="submission" date="2020-03" db="EMBL/GenBank/DDBJ databases">
        <title>Metabolic flexibility allows generalist bacteria to become dominant in a frequently disturbed ecosystem.</title>
        <authorList>
            <person name="Chen Y.-J."/>
            <person name="Leung P.M."/>
            <person name="Bay S.K."/>
            <person name="Hugenholtz P."/>
            <person name="Kessler A.J."/>
            <person name="Shelley G."/>
            <person name="Waite D.W."/>
            <person name="Cook P.L."/>
            <person name="Greening C."/>
        </authorList>
    </citation>
    <scope>NUCLEOTIDE SEQUENCE [LARGE SCALE GENOMIC DNA]</scope>
    <source>
        <strain evidence="2">SS_bin_28</strain>
    </source>
</reference>
<dbReference type="Pfam" id="PF02190">
    <property type="entry name" value="LON_substr_bdg"/>
    <property type="match status" value="1"/>
</dbReference>
<comment type="caution">
    <text evidence="2">The sequence shown here is derived from an EMBL/GenBank/DDBJ whole genome shotgun (WGS) entry which is preliminary data.</text>
</comment>
<dbReference type="InterPro" id="IPR046336">
    <property type="entry name" value="Lon_prtase_N_sf"/>
</dbReference>
<dbReference type="AlphaFoldDB" id="A0A7Y2E9L7"/>
<dbReference type="InterPro" id="IPR015947">
    <property type="entry name" value="PUA-like_sf"/>
</dbReference>
<gene>
    <name evidence="2" type="ORF">HKN21_13500</name>
</gene>
<accession>A0A7Y2E9L7</accession>
<evidence type="ECO:0000259" key="1">
    <source>
        <dbReference type="PROSITE" id="PS51787"/>
    </source>
</evidence>
<dbReference type="InterPro" id="IPR003111">
    <property type="entry name" value="Lon_prtase_N"/>
</dbReference>
<evidence type="ECO:0000313" key="2">
    <source>
        <dbReference type="EMBL" id="NNF07773.1"/>
    </source>
</evidence>
<dbReference type="Proteomes" id="UP000547674">
    <property type="component" value="Unassembled WGS sequence"/>
</dbReference>
<dbReference type="SMART" id="SM00464">
    <property type="entry name" value="LON"/>
    <property type="match status" value="1"/>
</dbReference>
<sequence>MSLGDLPLTLPVFPLPETVFFSNTLLPLRIFEPRYLEMIRDVRAKDNWLAVTLLRSGLPEDYDGAPPWHSVAGVGMVTEYTENPDGTLLILVEGHHRVEVKEVESNTSYRRGEIRIIPERHEWLETEEAGKVVSEVAALGKSLGFFTKSAFDIPPNWRGRAAFLHLVLQRVSGNPRERQALLELPGFEERAEIILSRCQMAWLASELVERKPKDPERN</sequence>
<dbReference type="PANTHER" id="PTHR46732">
    <property type="entry name" value="ATP-DEPENDENT PROTEASE LA (LON) DOMAIN PROTEIN"/>
    <property type="match status" value="1"/>
</dbReference>
<organism evidence="2 3">
    <name type="scientific">Eiseniibacteriota bacterium</name>
    <dbReference type="NCBI Taxonomy" id="2212470"/>
    <lineage>
        <taxon>Bacteria</taxon>
        <taxon>Candidatus Eiseniibacteriota</taxon>
    </lineage>
</organism>
<name>A0A7Y2E9L7_UNCEI</name>
<proteinExistence type="predicted"/>
<dbReference type="SUPFAM" id="SSF88697">
    <property type="entry name" value="PUA domain-like"/>
    <property type="match status" value="1"/>
</dbReference>
<evidence type="ECO:0000313" key="3">
    <source>
        <dbReference type="Proteomes" id="UP000547674"/>
    </source>
</evidence>
<dbReference type="PROSITE" id="PS51787">
    <property type="entry name" value="LON_N"/>
    <property type="match status" value="1"/>
</dbReference>
<feature type="domain" description="Lon N-terminal" evidence="1">
    <location>
        <begin position="10"/>
        <end position="202"/>
    </location>
</feature>
<dbReference type="Gene3D" id="2.30.130.40">
    <property type="entry name" value="LON domain-like"/>
    <property type="match status" value="1"/>
</dbReference>